<keyword evidence="5" id="KW-0812">Transmembrane</keyword>
<evidence type="ECO:0000256" key="8">
    <source>
        <dbReference type="SAM" id="MobiDB-lite"/>
    </source>
</evidence>
<dbReference type="GO" id="GO:0015562">
    <property type="term" value="F:efflux transmembrane transporter activity"/>
    <property type="evidence" value="ECO:0007669"/>
    <property type="project" value="InterPro"/>
</dbReference>
<proteinExistence type="inferred from homology"/>
<keyword evidence="6" id="KW-0472">Membrane</keyword>
<evidence type="ECO:0000256" key="9">
    <source>
        <dbReference type="SAM" id="SignalP"/>
    </source>
</evidence>
<dbReference type="PANTHER" id="PTHR30026">
    <property type="entry name" value="OUTER MEMBRANE PROTEIN TOLC"/>
    <property type="match status" value="1"/>
</dbReference>
<dbReference type="STRING" id="342108.amb3157"/>
<evidence type="ECO:0000256" key="3">
    <source>
        <dbReference type="ARBA" id="ARBA00022448"/>
    </source>
</evidence>
<dbReference type="EMBL" id="AP007255">
    <property type="protein sequence ID" value="BAE51961.1"/>
    <property type="molecule type" value="Genomic_DNA"/>
</dbReference>
<evidence type="ECO:0000256" key="4">
    <source>
        <dbReference type="ARBA" id="ARBA00022452"/>
    </source>
</evidence>
<keyword evidence="3" id="KW-0813">Transport</keyword>
<dbReference type="SUPFAM" id="SSF56954">
    <property type="entry name" value="Outer membrane efflux proteins (OEP)"/>
    <property type="match status" value="1"/>
</dbReference>
<dbReference type="InterPro" id="IPR003423">
    <property type="entry name" value="OMP_efflux"/>
</dbReference>
<evidence type="ECO:0000256" key="2">
    <source>
        <dbReference type="ARBA" id="ARBA00007613"/>
    </source>
</evidence>
<reference evidence="10 11" key="1">
    <citation type="journal article" date="2005" name="DNA Res.">
        <title>Complete genome sequence of the facultative anaerobic magnetotactic bacterium Magnetospirillum sp. strain AMB-1.</title>
        <authorList>
            <person name="Matsunaga T."/>
            <person name="Okamura Y."/>
            <person name="Fukuda Y."/>
            <person name="Wahyudi A.T."/>
            <person name="Murase Y."/>
            <person name="Takeyama H."/>
        </authorList>
    </citation>
    <scope>NUCLEOTIDE SEQUENCE [LARGE SCALE GENOMIC DNA]</scope>
    <source>
        <strain evidence="11">ATCC 700264 / AMB-1</strain>
    </source>
</reference>
<feature type="signal peptide" evidence="9">
    <location>
        <begin position="1"/>
        <end position="21"/>
    </location>
</feature>
<comment type="subcellular location">
    <subcellularLocation>
        <location evidence="1">Cell outer membrane</location>
    </subcellularLocation>
</comment>
<name>Q2W2G4_PARM1</name>
<dbReference type="Proteomes" id="UP000007058">
    <property type="component" value="Chromosome"/>
</dbReference>
<feature type="chain" id="PRO_5004218201" evidence="9">
    <location>
        <begin position="22"/>
        <end position="547"/>
    </location>
</feature>
<keyword evidence="11" id="KW-1185">Reference proteome</keyword>
<dbReference type="GO" id="GO:0009279">
    <property type="term" value="C:cell outer membrane"/>
    <property type="evidence" value="ECO:0007669"/>
    <property type="project" value="UniProtKB-SubCell"/>
</dbReference>
<evidence type="ECO:0000256" key="5">
    <source>
        <dbReference type="ARBA" id="ARBA00022692"/>
    </source>
</evidence>
<protein>
    <submittedName>
        <fullName evidence="10">Outer membrane protein</fullName>
    </submittedName>
</protein>
<dbReference type="InterPro" id="IPR051906">
    <property type="entry name" value="TolC-like"/>
</dbReference>
<gene>
    <name evidence="10" type="ordered locus">amb3157</name>
</gene>
<dbReference type="Pfam" id="PF02321">
    <property type="entry name" value="OEP"/>
    <property type="match status" value="2"/>
</dbReference>
<feature type="region of interest" description="Disordered" evidence="8">
    <location>
        <begin position="511"/>
        <end position="547"/>
    </location>
</feature>
<comment type="similarity">
    <text evidence="2">Belongs to the outer membrane factor (OMF) (TC 1.B.17) family.</text>
</comment>
<dbReference type="Gene3D" id="1.20.1600.10">
    <property type="entry name" value="Outer membrane efflux proteins (OEP)"/>
    <property type="match status" value="1"/>
</dbReference>
<keyword evidence="7" id="KW-0998">Cell outer membrane</keyword>
<sequence>MKIRHWAWVAILISVPMPARATSISAEVSSLLDTHPRIASARHEMNAAAQQVKEAVGKWFPDLELTEDAGRERYHRDATKNTVASFHQLDVRLTQKIWDFGKTNADIRAAEYRWKAAKENFRAAEHTIIYDAVLSYLNLMKSYRILDYSKKSEENIKRQANLESAMVVSGRGYQTDVLQAKAQLSGAEARRVRAEGVIDQAVSHYQAVFLRDPPAESQMALPRSPDEKLYRSREQAIEAALRQNPQLASARMTSRSAKETALSVAADKYTPVVKGIVESTHKNNVAGLMGYQSDQVAKVQISFPFNLGFTAMNSVSAAVETHSATVAKEGTVRISLEEQVKGLFKNLDVQKKNAGLLHNQATLSEQFLEMAREERKINRRSLIDILQGETQLYNAESDAYSADIDVIISTFALLQATGDLTSDLLEELTGANAGASIALRGSEDDDTSGKNAKPVVQVRAMKPPPQPQPVQIAVPVPAPAPLPVREVVAAPPVYSPPPAVEPVVLRPPKGMGRLAPAPSQTRALEDDGLTDSVVLRPPTGPKKLFIQ</sequence>
<keyword evidence="4" id="KW-1134">Transmembrane beta strand</keyword>
<organism evidence="10 11">
    <name type="scientific">Paramagnetospirillum magneticum (strain ATCC 700264 / AMB-1)</name>
    <name type="common">Magnetospirillum magneticum</name>
    <dbReference type="NCBI Taxonomy" id="342108"/>
    <lineage>
        <taxon>Bacteria</taxon>
        <taxon>Pseudomonadati</taxon>
        <taxon>Pseudomonadota</taxon>
        <taxon>Alphaproteobacteria</taxon>
        <taxon>Rhodospirillales</taxon>
        <taxon>Magnetospirillaceae</taxon>
        <taxon>Paramagnetospirillum</taxon>
    </lineage>
</organism>
<dbReference type="AlphaFoldDB" id="Q2W2G4"/>
<accession>Q2W2G4</accession>
<dbReference type="GO" id="GO:1990281">
    <property type="term" value="C:efflux pump complex"/>
    <property type="evidence" value="ECO:0007669"/>
    <property type="project" value="TreeGrafter"/>
</dbReference>
<evidence type="ECO:0000313" key="11">
    <source>
        <dbReference type="Proteomes" id="UP000007058"/>
    </source>
</evidence>
<evidence type="ECO:0000313" key="10">
    <source>
        <dbReference type="EMBL" id="BAE51961.1"/>
    </source>
</evidence>
<keyword evidence="9" id="KW-0732">Signal</keyword>
<evidence type="ECO:0000256" key="7">
    <source>
        <dbReference type="ARBA" id="ARBA00023237"/>
    </source>
</evidence>
<dbReference type="HOGENOM" id="CLU_012817_0_0_5"/>
<evidence type="ECO:0000256" key="1">
    <source>
        <dbReference type="ARBA" id="ARBA00004442"/>
    </source>
</evidence>
<dbReference type="GO" id="GO:0015288">
    <property type="term" value="F:porin activity"/>
    <property type="evidence" value="ECO:0007669"/>
    <property type="project" value="TreeGrafter"/>
</dbReference>
<evidence type="ECO:0000256" key="6">
    <source>
        <dbReference type="ARBA" id="ARBA00023136"/>
    </source>
</evidence>
<dbReference type="PANTHER" id="PTHR30026:SF20">
    <property type="entry name" value="OUTER MEMBRANE PROTEIN TOLC"/>
    <property type="match status" value="1"/>
</dbReference>
<dbReference type="KEGG" id="mag:amb3157"/>